<dbReference type="AlphaFoldDB" id="A0A9X1I9P2"/>
<dbReference type="PANTHER" id="PTHR10204:SF34">
    <property type="entry name" value="NAD(P)H DEHYDROGENASE [QUINONE] 1 ISOFORM 1"/>
    <property type="match status" value="1"/>
</dbReference>
<protein>
    <submittedName>
        <fullName evidence="4">NAD(P)H-dependent oxidoreductase</fullName>
    </submittedName>
</protein>
<comment type="caution">
    <text evidence="4">The sequence shown here is derived from an EMBL/GenBank/DDBJ whole genome shotgun (WGS) entry which is preliminary data.</text>
</comment>
<sequence>MRRIAIIQGHPDAAPHLGHALAEAYAAGAREAGHEVRVIAPARLGVPLLRSQRDFEHGTPPPDIAAAQEVLGWAEHWVVVMPVWLGDMPALLKAFLEQALRPGFAFRYKDRGWTEPALRGRSGRIIATMGMPVFLYRWWFGGGGVRVLERSILRFVGLAPVRTTLVGQVGALDAAGVARWEARLRALGRRAA</sequence>
<dbReference type="GO" id="GO:0003955">
    <property type="term" value="F:NAD(P)H dehydrogenase (quinone) activity"/>
    <property type="evidence" value="ECO:0007669"/>
    <property type="project" value="TreeGrafter"/>
</dbReference>
<gene>
    <name evidence="4" type="ORF">LHA35_01305</name>
</gene>
<dbReference type="Pfam" id="PF02525">
    <property type="entry name" value="Flavodoxin_2"/>
    <property type="match status" value="1"/>
</dbReference>
<evidence type="ECO:0000256" key="1">
    <source>
        <dbReference type="ARBA" id="ARBA00006252"/>
    </source>
</evidence>
<organism evidence="4 5">
    <name type="scientific">Roseicella aerolata</name>
    <dbReference type="NCBI Taxonomy" id="2883479"/>
    <lineage>
        <taxon>Bacteria</taxon>
        <taxon>Pseudomonadati</taxon>
        <taxon>Pseudomonadota</taxon>
        <taxon>Alphaproteobacteria</taxon>
        <taxon>Acetobacterales</taxon>
        <taxon>Roseomonadaceae</taxon>
        <taxon>Roseicella</taxon>
    </lineage>
</organism>
<dbReference type="Proteomes" id="UP001139311">
    <property type="component" value="Unassembled WGS sequence"/>
</dbReference>
<reference evidence="4" key="1">
    <citation type="submission" date="2021-10" db="EMBL/GenBank/DDBJ databases">
        <title>Roseicella aerolatum sp. nov., isolated from aerosols of e-waste dismantling site.</title>
        <authorList>
            <person name="Qin T."/>
        </authorList>
    </citation>
    <scope>NUCLEOTIDE SEQUENCE</scope>
    <source>
        <strain evidence="4">GB24</strain>
    </source>
</reference>
<dbReference type="GO" id="GO:0005829">
    <property type="term" value="C:cytosol"/>
    <property type="evidence" value="ECO:0007669"/>
    <property type="project" value="TreeGrafter"/>
</dbReference>
<accession>A0A9X1I9P2</accession>
<keyword evidence="5" id="KW-1185">Reference proteome</keyword>
<name>A0A9X1I9P2_9PROT</name>
<dbReference type="InterPro" id="IPR003680">
    <property type="entry name" value="Flavodoxin_fold"/>
</dbReference>
<dbReference type="EMBL" id="JAJAQI010000002">
    <property type="protein sequence ID" value="MCB4820367.1"/>
    <property type="molecule type" value="Genomic_DNA"/>
</dbReference>
<evidence type="ECO:0000256" key="2">
    <source>
        <dbReference type="ARBA" id="ARBA00023002"/>
    </source>
</evidence>
<dbReference type="SUPFAM" id="SSF52218">
    <property type="entry name" value="Flavoproteins"/>
    <property type="match status" value="1"/>
</dbReference>
<proteinExistence type="inferred from homology"/>
<dbReference type="RefSeq" id="WP_226603517.1">
    <property type="nucleotide sequence ID" value="NZ_JAJAQI010000002.1"/>
</dbReference>
<evidence type="ECO:0000313" key="4">
    <source>
        <dbReference type="EMBL" id="MCB4820367.1"/>
    </source>
</evidence>
<dbReference type="InterPro" id="IPR051545">
    <property type="entry name" value="NAD(P)H_dehydrogenase_qn"/>
</dbReference>
<keyword evidence="2" id="KW-0560">Oxidoreductase</keyword>
<dbReference type="PANTHER" id="PTHR10204">
    <property type="entry name" value="NAD P H OXIDOREDUCTASE-RELATED"/>
    <property type="match status" value="1"/>
</dbReference>
<comment type="similarity">
    <text evidence="1">Belongs to the NAD(P)H dehydrogenase (quinone) family.</text>
</comment>
<dbReference type="Gene3D" id="3.40.50.360">
    <property type="match status" value="1"/>
</dbReference>
<evidence type="ECO:0000313" key="5">
    <source>
        <dbReference type="Proteomes" id="UP001139311"/>
    </source>
</evidence>
<evidence type="ECO:0000259" key="3">
    <source>
        <dbReference type="Pfam" id="PF02525"/>
    </source>
</evidence>
<feature type="domain" description="Flavodoxin-like fold" evidence="3">
    <location>
        <begin position="3"/>
        <end position="184"/>
    </location>
</feature>
<dbReference type="InterPro" id="IPR029039">
    <property type="entry name" value="Flavoprotein-like_sf"/>
</dbReference>